<keyword evidence="4" id="KW-0808">Transferase</keyword>
<evidence type="ECO:0000256" key="1">
    <source>
        <dbReference type="ARBA" id="ARBA00011738"/>
    </source>
</evidence>
<feature type="domain" description="GST C-terminal" evidence="3">
    <location>
        <begin position="197"/>
        <end position="331"/>
    </location>
</feature>
<reference evidence="4 5" key="1">
    <citation type="journal article" date="2019" name="PLoS Biol.">
        <title>Sex chromosomes control vertical transmission of feminizing Wolbachia symbionts in an isopod.</title>
        <authorList>
            <person name="Becking T."/>
            <person name="Chebbi M.A."/>
            <person name="Giraud I."/>
            <person name="Moumen B."/>
            <person name="Laverre T."/>
            <person name="Caubet Y."/>
            <person name="Peccoud J."/>
            <person name="Gilbert C."/>
            <person name="Cordaux R."/>
        </authorList>
    </citation>
    <scope>NUCLEOTIDE SEQUENCE [LARGE SCALE GENOMIC DNA]</scope>
    <source>
        <strain evidence="4">ANa2</strain>
        <tissue evidence="4">Whole body excluding digestive tract and cuticle</tissue>
    </source>
</reference>
<feature type="domain" description="GST C-terminal" evidence="3">
    <location>
        <begin position="541"/>
        <end position="666"/>
    </location>
</feature>
<evidence type="ECO:0000313" key="5">
    <source>
        <dbReference type="Proteomes" id="UP000326759"/>
    </source>
</evidence>
<accession>A0A5N5TC40</accession>
<dbReference type="PROSITE" id="PS50404">
    <property type="entry name" value="GST_NTER"/>
    <property type="match status" value="3"/>
</dbReference>
<dbReference type="InterPro" id="IPR004046">
    <property type="entry name" value="GST_C"/>
</dbReference>
<dbReference type="Pfam" id="PF02798">
    <property type="entry name" value="GST_N"/>
    <property type="match status" value="1"/>
</dbReference>
<dbReference type="PANTHER" id="PTHR43969:SF9">
    <property type="entry name" value="GLUTATHIONE S TRANSFERASE D10, ISOFORM A-RELATED"/>
    <property type="match status" value="1"/>
</dbReference>
<dbReference type="Gene3D" id="3.40.30.10">
    <property type="entry name" value="Glutaredoxin"/>
    <property type="match status" value="3"/>
</dbReference>
<dbReference type="Proteomes" id="UP000326759">
    <property type="component" value="Unassembled WGS sequence"/>
</dbReference>
<dbReference type="GO" id="GO:0004364">
    <property type="term" value="F:glutathione transferase activity"/>
    <property type="evidence" value="ECO:0007669"/>
    <property type="project" value="TreeGrafter"/>
</dbReference>
<protein>
    <submittedName>
        <fullName evidence="4">Glutathione S-transferase 1, isoform D</fullName>
    </submittedName>
</protein>
<feature type="domain" description="GST N-terminal" evidence="2">
    <location>
        <begin position="325"/>
        <end position="394"/>
    </location>
</feature>
<dbReference type="CDD" id="cd03045">
    <property type="entry name" value="GST_N_Delta_Epsilon"/>
    <property type="match status" value="1"/>
</dbReference>
<comment type="subunit">
    <text evidence="1">Homodimer.</text>
</comment>
<sequence>MLTAKALGISLNKKIINLPTKEHLSPEFIAINPQHVIPTLIDGDLTLWESRAICTYLVSKYGKEDSLYPKDPNIRVLIDRLLYFDMGILVRRLADYYVKIAVRGEAPDQVIFESIHEALKWFNDYYLDGHDFCVGNSLTVADFCLIATVSTSMDFYYSEYSPPCRAVALTAKALGISLLKKKINLQNKEHLTPEFLSINPQHCIPTLVDGDLSLWESRVICTYLVSKYGKDDSLYPSHPDKRQAPDQAAIEAFDEAMKWFNDYYLDGHDFCVGNSLTVADFSIIATISSIIEAGIDVSKYSNITEWVQRCKSVMSGYESENGEGKMIDLYYFEYSAPCRAVMLCAKALGIPLNKIHFVAINPQHCVPTLVDGDLALWDSHAICTYLASQYGKDDTFYPKCPKKRAVVDKLLYFEVGVLYKRFREYFIPSVFKGEAPDLSALEATREALQWFNDYHLDGHDFCVGNNLTVADFSLVATISSIFELGIDMSNYPNIIEWFERCKTQMPGYETENAGVKPYAVHVICTYLVSQYGKDDSLYPKCPKQRALVDRLLYFEGALYKKFWKYYIPCVFKGEAPDLSALEATHESLKFFNDYYLAGHDFCVGNNLTVADFSLVATISGIIEFEIDMSKYSNITAWFERCKSKMPGYETENEGVKPYAVFIKSKMAATQSILNLCTYLLD</sequence>
<dbReference type="Gene3D" id="1.20.1050.10">
    <property type="match status" value="4"/>
</dbReference>
<feature type="domain" description="GST C-terminal" evidence="3">
    <location>
        <begin position="400"/>
        <end position="527"/>
    </location>
</feature>
<feature type="non-terminal residue" evidence="4">
    <location>
        <position position="681"/>
    </location>
</feature>
<proteinExistence type="predicted"/>
<feature type="domain" description="GST N-terminal" evidence="2">
    <location>
        <begin position="1"/>
        <end position="65"/>
    </location>
</feature>
<dbReference type="PROSITE" id="PS50405">
    <property type="entry name" value="GST_CTER"/>
    <property type="match status" value="4"/>
</dbReference>
<dbReference type="InterPro" id="IPR010987">
    <property type="entry name" value="Glutathione-S-Trfase_C-like"/>
</dbReference>
<comment type="caution">
    <text evidence="4">The sequence shown here is derived from an EMBL/GenBank/DDBJ whole genome shotgun (WGS) entry which is preliminary data.</text>
</comment>
<dbReference type="AlphaFoldDB" id="A0A5N5TC40"/>
<keyword evidence="5" id="KW-1185">Reference proteome</keyword>
<dbReference type="CDD" id="cd03177">
    <property type="entry name" value="GST_C_Delta_Epsilon"/>
    <property type="match status" value="3"/>
</dbReference>
<dbReference type="FunFam" id="3.40.30.10:FF:000034">
    <property type="entry name" value="glutathione S-transferase 1"/>
    <property type="match status" value="1"/>
</dbReference>
<dbReference type="GO" id="GO:0006749">
    <property type="term" value="P:glutathione metabolic process"/>
    <property type="evidence" value="ECO:0007669"/>
    <property type="project" value="TreeGrafter"/>
</dbReference>
<dbReference type="InterPro" id="IPR040079">
    <property type="entry name" value="Glutathione_S-Trfase"/>
</dbReference>
<dbReference type="InterPro" id="IPR036249">
    <property type="entry name" value="Thioredoxin-like_sf"/>
</dbReference>
<dbReference type="OrthoDB" id="2309723at2759"/>
<dbReference type="SUPFAM" id="SSF52833">
    <property type="entry name" value="Thioredoxin-like"/>
    <property type="match status" value="3"/>
</dbReference>
<dbReference type="InterPro" id="IPR004045">
    <property type="entry name" value="Glutathione_S-Trfase_N"/>
</dbReference>
<dbReference type="SFLD" id="SFLDG01153">
    <property type="entry name" value="Main.4:_Theta-like"/>
    <property type="match status" value="1"/>
</dbReference>
<evidence type="ECO:0000259" key="3">
    <source>
        <dbReference type="PROSITE" id="PS50405"/>
    </source>
</evidence>
<organism evidence="4 5">
    <name type="scientific">Armadillidium nasatum</name>
    <dbReference type="NCBI Taxonomy" id="96803"/>
    <lineage>
        <taxon>Eukaryota</taxon>
        <taxon>Metazoa</taxon>
        <taxon>Ecdysozoa</taxon>
        <taxon>Arthropoda</taxon>
        <taxon>Crustacea</taxon>
        <taxon>Multicrustacea</taxon>
        <taxon>Malacostraca</taxon>
        <taxon>Eumalacostraca</taxon>
        <taxon>Peracarida</taxon>
        <taxon>Isopoda</taxon>
        <taxon>Oniscidea</taxon>
        <taxon>Crinocheta</taxon>
        <taxon>Armadillidiidae</taxon>
        <taxon>Armadillidium</taxon>
    </lineage>
</organism>
<dbReference type="PANTHER" id="PTHR43969">
    <property type="entry name" value="GLUTATHIONE S TRANSFERASE D10, ISOFORM A-RELATED"/>
    <property type="match status" value="1"/>
</dbReference>
<dbReference type="SUPFAM" id="SSF47616">
    <property type="entry name" value="GST C-terminal domain-like"/>
    <property type="match status" value="4"/>
</dbReference>
<dbReference type="Pfam" id="PF13417">
    <property type="entry name" value="GST_N_3"/>
    <property type="match status" value="2"/>
</dbReference>
<dbReference type="Pfam" id="PF14497">
    <property type="entry name" value="GST_C_3"/>
    <property type="match status" value="1"/>
</dbReference>
<feature type="domain" description="GST C-terminal" evidence="3">
    <location>
        <begin position="71"/>
        <end position="194"/>
    </location>
</feature>
<feature type="domain" description="GST N-terminal" evidence="2">
    <location>
        <begin position="151"/>
        <end position="232"/>
    </location>
</feature>
<dbReference type="SFLD" id="SFLDG00358">
    <property type="entry name" value="Main_(cytGST)"/>
    <property type="match status" value="3"/>
</dbReference>
<evidence type="ECO:0000313" key="4">
    <source>
        <dbReference type="EMBL" id="KAB7504224.1"/>
    </source>
</evidence>
<evidence type="ECO:0000259" key="2">
    <source>
        <dbReference type="PROSITE" id="PS50404"/>
    </source>
</evidence>
<dbReference type="InterPro" id="IPR036282">
    <property type="entry name" value="Glutathione-S-Trfase_C_sf"/>
</dbReference>
<dbReference type="SFLD" id="SFLDS00019">
    <property type="entry name" value="Glutathione_Transferase_(cytos"/>
    <property type="match status" value="3"/>
</dbReference>
<name>A0A5N5TC40_9CRUS</name>
<dbReference type="EMBL" id="SEYY01003550">
    <property type="protein sequence ID" value="KAB7504224.1"/>
    <property type="molecule type" value="Genomic_DNA"/>
</dbReference>
<dbReference type="FunFam" id="1.20.1050.10:FF:000007">
    <property type="entry name" value="Glutathione S-transferase 1-1"/>
    <property type="match status" value="2"/>
</dbReference>
<dbReference type="Pfam" id="PF00043">
    <property type="entry name" value="GST_C"/>
    <property type="match status" value="2"/>
</dbReference>
<gene>
    <name evidence="4" type="primary">GstD1_1</name>
    <name evidence="4" type="ORF">Anas_09051</name>
</gene>